<name>A0A1C3J862_9VIBR</name>
<dbReference type="EMBL" id="FLQZ01000001">
    <property type="protein sequence ID" value="SBT11313.1"/>
    <property type="molecule type" value="Genomic_DNA"/>
</dbReference>
<evidence type="ECO:0000313" key="1">
    <source>
        <dbReference type="EMBL" id="SBT11313.1"/>
    </source>
</evidence>
<dbReference type="Gene3D" id="1.50.10.140">
    <property type="match status" value="1"/>
</dbReference>
<proteinExistence type="predicted"/>
<accession>A0A1C3J862</accession>
<dbReference type="RefSeq" id="WP_083994240.1">
    <property type="nucleotide sequence ID" value="NZ_AP025463.1"/>
</dbReference>
<sequence>MEKKTSSPEWSVTDIPQKTDSRQLKSSSMDLIYVRKASYPEEFEQDYQLNLQYFADGVGIDPVAKVPYDLIDVVNGSAIKARLQMNSTALGLYLHVLVEMERANSLIARQRLIDVITLIDKMPKWNGLAYWMYQIELSGKLSLSSTATASAVDAANLITSLAAVAGAYWHDDDPRMQNLAKQVDAIIRKTAEGWYSLFDQEKGLLKAAWSLENNDYAEYHIDRKSNESRLAPLWAHLITRETSNEIPIEAFTKMQAFTANYLSCNGDTLAPLLTWKGAYFQAMLPSIWFDEYALVPNPAMFDDLTQVQIDFTSALNIPFLSSASTIDAQYSEFGVDAMSEHFCLDPNESVQTDVGSPHATALSAILDPTSAVTRLKAVKAKHPQIAGPYGWYDAINSHGDVVNRLIGLDQGMFVNAFLATQIQQDVKCYIISSFGQPAWDAVEAMYASFIADGSYDNRLKYA</sequence>
<reference evidence="2" key="1">
    <citation type="submission" date="2016-06" db="EMBL/GenBank/DDBJ databases">
        <authorList>
            <person name="Rodrigo-Torres L."/>
            <person name="Arahal D.R."/>
        </authorList>
    </citation>
    <scope>NUCLEOTIDE SEQUENCE [LARGE SCALE GENOMIC DNA]</scope>
    <source>
        <strain evidence="2">CECT 7224</strain>
    </source>
</reference>
<dbReference type="Proteomes" id="UP000092819">
    <property type="component" value="Unassembled WGS sequence"/>
</dbReference>
<evidence type="ECO:0000313" key="2">
    <source>
        <dbReference type="Proteomes" id="UP000092819"/>
    </source>
</evidence>
<organism evidence="1 2">
    <name type="scientific">Vibrio celticus</name>
    <dbReference type="NCBI Taxonomy" id="446372"/>
    <lineage>
        <taxon>Bacteria</taxon>
        <taxon>Pseudomonadati</taxon>
        <taxon>Pseudomonadota</taxon>
        <taxon>Gammaproteobacteria</taxon>
        <taxon>Vibrionales</taxon>
        <taxon>Vibrionaceae</taxon>
        <taxon>Vibrio</taxon>
    </lineage>
</organism>
<gene>
    <name evidence="1" type="ORF">VCE7224_00029</name>
</gene>
<dbReference type="AlphaFoldDB" id="A0A1C3J862"/>
<protein>
    <submittedName>
        <fullName evidence="1">Uncharacterized protein</fullName>
    </submittedName>
</protein>
<keyword evidence="2" id="KW-1185">Reference proteome</keyword>